<accession>A0ABT2CIF8</accession>
<feature type="region of interest" description="Disordered" evidence="1">
    <location>
        <begin position="217"/>
        <end position="556"/>
    </location>
</feature>
<feature type="compositionally biased region" description="Gly residues" evidence="1">
    <location>
        <begin position="398"/>
        <end position="416"/>
    </location>
</feature>
<feature type="compositionally biased region" description="Low complexity" evidence="1">
    <location>
        <begin position="319"/>
        <end position="344"/>
    </location>
</feature>
<evidence type="ECO:0000256" key="1">
    <source>
        <dbReference type="SAM" id="MobiDB-lite"/>
    </source>
</evidence>
<sequence length="556" mass="57519">MSEEQQPKPPTPGQMLKQMEEAQATRRGAVAGRFAVVKTAETLNDTFSFFTGGGSVLGRTDFENAQLNVMLDFLESADPAELENAGKSLQDVTTALNTAARDLAGYVEAVHWEGEGAEEFRRYGSELVKYAYGLAGFATTVGSQMQVASTGLASVRNARPPRDNRFVQKKPEDFALPERIEANKEYQKALQVEQDRQEAINQMNRLASYYSVSETTLAAQEPPKPPKLLNVDVPPPIGGVRDSPTRVNESRRDNGGTHGGVAPVRHTRLSDSGGSGSHRPGHLGEVGRAPQLDTTTNIDSVTTPVAPAPGPVSAPPASPGTVPAANPQVSVPTGGLTPVGGTAPRTSGTQSVPRTYGVARVGLPGGTGGRGPLGRAVSRAEETGPVTGGRPSPAGRAGASGAGPFGRSGVPGGGGASPTAGRAGAAGQQPVNGRTSPIMGGKPQRAGSGAANGRRIPQGTVVGGQQGATGRAGQTPVTRSGGRGTSSPNGVVGTPRNGGQNDKSGQRPVSGRAGRREKPEERERNSSTRPDYLVEDEETWAAKQREAVPPVIDQTR</sequence>
<reference evidence="2" key="1">
    <citation type="submission" date="2022-08" db="EMBL/GenBank/DDBJ databases">
        <authorList>
            <person name="Somphong A."/>
            <person name="Phongsopitanun W."/>
        </authorList>
    </citation>
    <scope>NUCLEOTIDE SEQUENCE</scope>
    <source>
        <strain evidence="2">LP05-1</strain>
    </source>
</reference>
<organism evidence="2 3">
    <name type="scientific">Streptomyces pyxinae</name>
    <dbReference type="NCBI Taxonomy" id="2970734"/>
    <lineage>
        <taxon>Bacteria</taxon>
        <taxon>Bacillati</taxon>
        <taxon>Actinomycetota</taxon>
        <taxon>Actinomycetes</taxon>
        <taxon>Kitasatosporales</taxon>
        <taxon>Streptomycetaceae</taxon>
        <taxon>Streptomyces</taxon>
    </lineage>
</organism>
<proteinExistence type="predicted"/>
<feature type="compositionally biased region" description="Low complexity" evidence="1">
    <location>
        <begin position="417"/>
        <end position="427"/>
    </location>
</feature>
<feature type="compositionally biased region" description="Basic and acidic residues" evidence="1">
    <location>
        <begin position="514"/>
        <end position="526"/>
    </location>
</feature>
<feature type="compositionally biased region" description="Low complexity" evidence="1">
    <location>
        <begin position="388"/>
        <end position="397"/>
    </location>
</feature>
<keyword evidence="3" id="KW-1185">Reference proteome</keyword>
<dbReference type="Gene3D" id="1.20.1260.20">
    <property type="entry name" value="PPE superfamily"/>
    <property type="match status" value="1"/>
</dbReference>
<feature type="compositionally biased region" description="Pro residues" evidence="1">
    <location>
        <begin position="306"/>
        <end position="318"/>
    </location>
</feature>
<dbReference type="InterPro" id="IPR038332">
    <property type="entry name" value="PPE_sf"/>
</dbReference>
<dbReference type="RefSeq" id="WP_258787671.1">
    <property type="nucleotide sequence ID" value="NZ_JANUGQ010000009.1"/>
</dbReference>
<feature type="compositionally biased region" description="Gly residues" evidence="1">
    <location>
        <begin position="363"/>
        <end position="372"/>
    </location>
</feature>
<feature type="region of interest" description="Disordered" evidence="1">
    <location>
        <begin position="1"/>
        <end position="23"/>
    </location>
</feature>
<evidence type="ECO:0008006" key="4">
    <source>
        <dbReference type="Google" id="ProtNLM"/>
    </source>
</evidence>
<dbReference type="Proteomes" id="UP001431313">
    <property type="component" value="Unassembled WGS sequence"/>
</dbReference>
<comment type="caution">
    <text evidence="2">The sequence shown here is derived from an EMBL/GenBank/DDBJ whole genome shotgun (WGS) entry which is preliminary data.</text>
</comment>
<evidence type="ECO:0000313" key="3">
    <source>
        <dbReference type="Proteomes" id="UP001431313"/>
    </source>
</evidence>
<gene>
    <name evidence="2" type="ORF">NX801_12645</name>
</gene>
<dbReference type="EMBL" id="JANUGQ010000009">
    <property type="protein sequence ID" value="MCS0636496.1"/>
    <property type="molecule type" value="Genomic_DNA"/>
</dbReference>
<name>A0ABT2CIF8_9ACTN</name>
<evidence type="ECO:0000313" key="2">
    <source>
        <dbReference type="EMBL" id="MCS0636496.1"/>
    </source>
</evidence>
<protein>
    <recommendedName>
        <fullName evidence="4">Translation initiation factor IF-2</fullName>
    </recommendedName>
</protein>